<keyword evidence="8 11" id="KW-0472">Membrane</keyword>
<dbReference type="Gene3D" id="1.20.1070.10">
    <property type="entry name" value="Rhodopsin 7-helix transmembrane proteins"/>
    <property type="match status" value="1"/>
</dbReference>
<feature type="transmembrane region" description="Helical" evidence="11">
    <location>
        <begin position="141"/>
        <end position="158"/>
    </location>
</feature>
<dbReference type="GO" id="GO:0004930">
    <property type="term" value="F:G protein-coupled receptor activity"/>
    <property type="evidence" value="ECO:0007669"/>
    <property type="project" value="UniProtKB-KW"/>
</dbReference>
<evidence type="ECO:0000259" key="12">
    <source>
        <dbReference type="PROSITE" id="PS50262"/>
    </source>
</evidence>
<evidence type="ECO:0000256" key="10">
    <source>
        <dbReference type="ARBA" id="ARBA00023224"/>
    </source>
</evidence>
<feature type="transmembrane region" description="Helical" evidence="11">
    <location>
        <begin position="238"/>
        <end position="260"/>
    </location>
</feature>
<evidence type="ECO:0000256" key="4">
    <source>
        <dbReference type="ARBA" id="ARBA00022692"/>
    </source>
</evidence>
<evidence type="ECO:0000256" key="5">
    <source>
        <dbReference type="ARBA" id="ARBA00022725"/>
    </source>
</evidence>
<organism evidence="13 14">
    <name type="scientific">Sphenodon punctatus</name>
    <name type="common">Tuatara</name>
    <name type="synonym">Hatteria punctata</name>
    <dbReference type="NCBI Taxonomy" id="8508"/>
    <lineage>
        <taxon>Eukaryota</taxon>
        <taxon>Metazoa</taxon>
        <taxon>Chordata</taxon>
        <taxon>Craniata</taxon>
        <taxon>Vertebrata</taxon>
        <taxon>Euteleostomi</taxon>
        <taxon>Lepidosauria</taxon>
        <taxon>Sphenodontia</taxon>
        <taxon>Sphenodontidae</taxon>
        <taxon>Sphenodon</taxon>
    </lineage>
</organism>
<dbReference type="SUPFAM" id="SSF81321">
    <property type="entry name" value="Family A G protein-coupled receptor-like"/>
    <property type="match status" value="1"/>
</dbReference>
<keyword evidence="9" id="KW-0675">Receptor</keyword>
<evidence type="ECO:0000256" key="1">
    <source>
        <dbReference type="ARBA" id="ARBA00004651"/>
    </source>
</evidence>
<keyword evidence="4 11" id="KW-0812">Transmembrane</keyword>
<keyword evidence="6 11" id="KW-1133">Transmembrane helix</keyword>
<keyword evidence="7" id="KW-0297">G-protein coupled receptor</keyword>
<feature type="transmembrane region" description="Helical" evidence="11">
    <location>
        <begin position="272"/>
        <end position="291"/>
    </location>
</feature>
<dbReference type="AlphaFoldDB" id="A0A8D0H1T1"/>
<feature type="transmembrane region" description="Helical" evidence="11">
    <location>
        <begin position="203"/>
        <end position="226"/>
    </location>
</feature>
<evidence type="ECO:0000256" key="9">
    <source>
        <dbReference type="ARBA" id="ARBA00023170"/>
    </source>
</evidence>
<evidence type="ECO:0000256" key="11">
    <source>
        <dbReference type="SAM" id="Phobius"/>
    </source>
</evidence>
<evidence type="ECO:0000256" key="2">
    <source>
        <dbReference type="ARBA" id="ARBA00022475"/>
    </source>
</evidence>
<keyword evidence="2" id="KW-1003">Cell membrane</keyword>
<dbReference type="InterPro" id="IPR050516">
    <property type="entry name" value="Olfactory_GPCR"/>
</dbReference>
<accession>A0A8D0H1T1</accession>
<evidence type="ECO:0000256" key="8">
    <source>
        <dbReference type="ARBA" id="ARBA00023136"/>
    </source>
</evidence>
<dbReference type="GO" id="GO:0005886">
    <property type="term" value="C:plasma membrane"/>
    <property type="evidence" value="ECO:0007669"/>
    <property type="project" value="UniProtKB-SubCell"/>
</dbReference>
<dbReference type="InterPro" id="IPR000276">
    <property type="entry name" value="GPCR_Rhodpsn"/>
</dbReference>
<evidence type="ECO:0000313" key="13">
    <source>
        <dbReference type="Ensembl" id="ENSSPUP00000012909.1"/>
    </source>
</evidence>
<keyword evidence="3" id="KW-0716">Sensory transduction</keyword>
<evidence type="ECO:0000313" key="14">
    <source>
        <dbReference type="Proteomes" id="UP000694392"/>
    </source>
</evidence>
<evidence type="ECO:0000256" key="6">
    <source>
        <dbReference type="ARBA" id="ARBA00022989"/>
    </source>
</evidence>
<dbReference type="PANTHER" id="PTHR26452">
    <property type="entry name" value="OLFACTORY RECEPTOR"/>
    <property type="match status" value="1"/>
</dbReference>
<dbReference type="GeneTree" id="ENSGT01050000244869"/>
<dbReference type="FunFam" id="1.20.1070.10:FF:000001">
    <property type="entry name" value="Olfactory receptor"/>
    <property type="match status" value="1"/>
</dbReference>
<dbReference type="InterPro" id="IPR000725">
    <property type="entry name" value="Olfact_rcpt"/>
</dbReference>
<sequence>MECENDTAPMEFILAGIPYPQELKIPFFLLFLLIYLLTLFGNTLILFAVASEPQLHKPMYWFLCHLSILDMTASSVVEPKLIAGFVESRRAISFKGCVTQLFFYHFLGCAQCFLYTVMAFDRFLAICRPLHYVTIMNRRSCLFLSLGTCIGGCIHSFIETGLTFRLPYGRVNEVGGIFCEIRAMLKLACADTMVNEITTMLDVGLVTMTCFLLILTSYVYIVSAILKIRTADGRRRAFSTCTVHLILVVLFYVPVVFNYLGSGSEDTLDGMVVSLFFTAVTPLLNPIIYTLRKEDMKRALNKLMGRKVDPEKN</sequence>
<keyword evidence="14" id="KW-1185">Reference proteome</keyword>
<evidence type="ECO:0000256" key="7">
    <source>
        <dbReference type="ARBA" id="ARBA00023040"/>
    </source>
</evidence>
<dbReference type="PRINTS" id="PR00245">
    <property type="entry name" value="OLFACTORYR"/>
</dbReference>
<feature type="transmembrane region" description="Helical" evidence="11">
    <location>
        <begin position="102"/>
        <end position="120"/>
    </location>
</feature>
<comment type="subcellular location">
    <subcellularLocation>
        <location evidence="1">Cell membrane</location>
        <topology evidence="1">Multi-pass membrane protein</topology>
    </subcellularLocation>
</comment>
<dbReference type="Ensembl" id="ENSSPUT00000013772.1">
    <property type="protein sequence ID" value="ENSSPUP00000012909.1"/>
    <property type="gene ID" value="ENSSPUG00000009949.1"/>
</dbReference>
<feature type="domain" description="G-protein coupled receptors family 1 profile" evidence="12">
    <location>
        <begin position="41"/>
        <end position="289"/>
    </location>
</feature>
<protein>
    <recommendedName>
        <fullName evidence="12">G-protein coupled receptors family 1 profile domain-containing protein</fullName>
    </recommendedName>
</protein>
<dbReference type="InterPro" id="IPR017452">
    <property type="entry name" value="GPCR_Rhodpsn_7TM"/>
</dbReference>
<proteinExistence type="predicted"/>
<keyword evidence="10" id="KW-0807">Transducer</keyword>
<dbReference type="Proteomes" id="UP000694392">
    <property type="component" value="Unplaced"/>
</dbReference>
<dbReference type="GO" id="GO:0004984">
    <property type="term" value="F:olfactory receptor activity"/>
    <property type="evidence" value="ECO:0007669"/>
    <property type="project" value="InterPro"/>
</dbReference>
<dbReference type="SMART" id="SM01381">
    <property type="entry name" value="7TM_GPCR_Srsx"/>
    <property type="match status" value="1"/>
</dbReference>
<reference evidence="13" key="1">
    <citation type="submission" date="2025-08" db="UniProtKB">
        <authorList>
            <consortium name="Ensembl"/>
        </authorList>
    </citation>
    <scope>IDENTIFICATION</scope>
</reference>
<dbReference type="OMA" id="IYYVPCA"/>
<dbReference type="PROSITE" id="PS50262">
    <property type="entry name" value="G_PROTEIN_RECEP_F1_2"/>
    <property type="match status" value="1"/>
</dbReference>
<name>A0A8D0H1T1_SPHPU</name>
<reference evidence="13" key="2">
    <citation type="submission" date="2025-09" db="UniProtKB">
        <authorList>
            <consortium name="Ensembl"/>
        </authorList>
    </citation>
    <scope>IDENTIFICATION</scope>
</reference>
<dbReference type="PRINTS" id="PR00237">
    <property type="entry name" value="GPCRRHODOPSN"/>
</dbReference>
<dbReference type="Pfam" id="PF13853">
    <property type="entry name" value="7tm_4"/>
    <property type="match status" value="1"/>
</dbReference>
<keyword evidence="5" id="KW-0552">Olfaction</keyword>
<feature type="transmembrane region" description="Helical" evidence="11">
    <location>
        <begin position="27"/>
        <end position="48"/>
    </location>
</feature>
<evidence type="ECO:0000256" key="3">
    <source>
        <dbReference type="ARBA" id="ARBA00022606"/>
    </source>
</evidence>